<comment type="caution">
    <text evidence="1">The sequence shown here is derived from an EMBL/GenBank/DDBJ whole genome shotgun (WGS) entry which is preliminary data.</text>
</comment>
<dbReference type="Proteomes" id="UP001434883">
    <property type="component" value="Unassembled WGS sequence"/>
</dbReference>
<sequence>MLGQAQVRSISTRCGFHKVSHRLHNCNETLRRGLKVKGDTDPEGQTASVLARWLKQFGCVTTAYDTVCLCVFEKSVKGVERRWGDGVREKNSLSLRRKHSEKQ</sequence>
<evidence type="ECO:0000313" key="2">
    <source>
        <dbReference type="Proteomes" id="UP001434883"/>
    </source>
</evidence>
<dbReference type="EMBL" id="JAHRIN010045613">
    <property type="protein sequence ID" value="MEQ2207710.1"/>
    <property type="molecule type" value="Genomic_DNA"/>
</dbReference>
<evidence type="ECO:0000313" key="1">
    <source>
        <dbReference type="EMBL" id="MEQ2207710.1"/>
    </source>
</evidence>
<accession>A0ABV0RHZ1</accession>
<keyword evidence="2" id="KW-1185">Reference proteome</keyword>
<organism evidence="1 2">
    <name type="scientific">Xenoophorus captivus</name>
    <dbReference type="NCBI Taxonomy" id="1517983"/>
    <lineage>
        <taxon>Eukaryota</taxon>
        <taxon>Metazoa</taxon>
        <taxon>Chordata</taxon>
        <taxon>Craniata</taxon>
        <taxon>Vertebrata</taxon>
        <taxon>Euteleostomi</taxon>
        <taxon>Actinopterygii</taxon>
        <taxon>Neopterygii</taxon>
        <taxon>Teleostei</taxon>
        <taxon>Neoteleostei</taxon>
        <taxon>Acanthomorphata</taxon>
        <taxon>Ovalentaria</taxon>
        <taxon>Atherinomorphae</taxon>
        <taxon>Cyprinodontiformes</taxon>
        <taxon>Goodeidae</taxon>
        <taxon>Xenoophorus</taxon>
    </lineage>
</organism>
<proteinExistence type="predicted"/>
<protein>
    <submittedName>
        <fullName evidence="1">Uncharacterized protein</fullName>
    </submittedName>
</protein>
<name>A0ABV0RHZ1_9TELE</name>
<reference evidence="1 2" key="1">
    <citation type="submission" date="2021-06" db="EMBL/GenBank/DDBJ databases">
        <authorList>
            <person name="Palmer J.M."/>
        </authorList>
    </citation>
    <scope>NUCLEOTIDE SEQUENCE [LARGE SCALE GENOMIC DNA]</scope>
    <source>
        <strain evidence="1 2">XC_2019</strain>
        <tissue evidence="1">Muscle</tissue>
    </source>
</reference>
<gene>
    <name evidence="1" type="ORF">XENOCAPTIV_017309</name>
</gene>